<feature type="region of interest" description="Disordered" evidence="1">
    <location>
        <begin position="54"/>
        <end position="80"/>
    </location>
</feature>
<feature type="region of interest" description="Disordered" evidence="1">
    <location>
        <begin position="446"/>
        <end position="467"/>
    </location>
</feature>
<gene>
    <name evidence="2" type="ORF">FHS34_002398</name>
</gene>
<dbReference type="EMBL" id="JACHJK010000003">
    <property type="protein sequence ID" value="MBB5926942.1"/>
    <property type="molecule type" value="Genomic_DNA"/>
</dbReference>
<evidence type="ECO:0000313" key="3">
    <source>
        <dbReference type="Proteomes" id="UP000585836"/>
    </source>
</evidence>
<protein>
    <submittedName>
        <fullName evidence="2">Uncharacterized protein</fullName>
    </submittedName>
</protein>
<reference evidence="2 3" key="1">
    <citation type="submission" date="2020-08" db="EMBL/GenBank/DDBJ databases">
        <title>Genomic Encyclopedia of Type Strains, Phase III (KMG-III): the genomes of soil and plant-associated and newly described type strains.</title>
        <authorList>
            <person name="Whitman W."/>
        </authorList>
    </citation>
    <scope>NUCLEOTIDE SEQUENCE [LARGE SCALE GENOMIC DNA]</scope>
    <source>
        <strain evidence="2 3">CECT 3313</strain>
    </source>
</reference>
<proteinExistence type="predicted"/>
<feature type="compositionally biased region" description="Basic and acidic residues" evidence="1">
    <location>
        <begin position="13"/>
        <end position="27"/>
    </location>
</feature>
<sequence>MIMLKRRAPLAAHDPRPPDVRPTEPPRRRLRPRAVPTALALAVTAVVAVGALPPDAGRRTEAPGPAARADAERVRRTPADAWPHSARLDLAAWPARGRRTGDTALLARALRAWTDPAWRGRRSVEPGVRAGGPRSSARLLFADDVDGRAVVLLQDGDRTVRYGEPLHGGAPELAAALTEGADVTTAAVVVARSPRSVRLLLAPWITSAAVRDLRAPATTPRAVTRDGNGVTEPVAVAPAHGPCRRVPAVQLSSSPRTAAQPPSSPRFTGDRAFLLADLGGLVPARLTYLPAVRPGSRPRPAREAANEQGLGGWVASACRLAGLRGQGVRSVGHWAFATQELPERAGTATWVCTRADTWRGTDSVEYLFLAGRGAPARVVGRDRDTAQCGGLGRIVLAHTEWRAPSGTVYLLAAGSRAVTRLEPAAPVRGTGGGRLLAVPVPGGRPVGVTGRLPDGTRVGPPLSPAGP</sequence>
<comment type="caution">
    <text evidence="2">The sequence shown here is derived from an EMBL/GenBank/DDBJ whole genome shotgun (WGS) entry which is preliminary data.</text>
</comment>
<feature type="compositionally biased region" description="Basic and acidic residues" evidence="1">
    <location>
        <begin position="69"/>
        <end position="78"/>
    </location>
</feature>
<accession>A0A7W9UQ16</accession>
<evidence type="ECO:0000256" key="1">
    <source>
        <dbReference type="SAM" id="MobiDB-lite"/>
    </source>
</evidence>
<feature type="region of interest" description="Disordered" evidence="1">
    <location>
        <begin position="1"/>
        <end position="31"/>
    </location>
</feature>
<dbReference type="RefSeq" id="WP_184963971.1">
    <property type="nucleotide sequence ID" value="NZ_JACHJK010000003.1"/>
</dbReference>
<dbReference type="AlphaFoldDB" id="A0A7W9UQ16"/>
<evidence type="ECO:0000313" key="2">
    <source>
        <dbReference type="EMBL" id="MBB5926942.1"/>
    </source>
</evidence>
<keyword evidence="3" id="KW-1185">Reference proteome</keyword>
<organism evidence="2 3">
    <name type="scientific">Streptomyces echinatus</name>
    <dbReference type="NCBI Taxonomy" id="67293"/>
    <lineage>
        <taxon>Bacteria</taxon>
        <taxon>Bacillati</taxon>
        <taxon>Actinomycetota</taxon>
        <taxon>Actinomycetes</taxon>
        <taxon>Kitasatosporales</taxon>
        <taxon>Streptomycetaceae</taxon>
        <taxon>Streptomyces</taxon>
    </lineage>
</organism>
<name>A0A7W9UQ16_9ACTN</name>
<dbReference type="Proteomes" id="UP000585836">
    <property type="component" value="Unassembled WGS sequence"/>
</dbReference>